<accession>S0DG78</accession>
<dbReference type="InterPro" id="IPR036188">
    <property type="entry name" value="FAD/NAD-bd_sf"/>
</dbReference>
<dbReference type="SUPFAM" id="SSF51905">
    <property type="entry name" value="FAD/NAD(P)-binding domain"/>
    <property type="match status" value="1"/>
</dbReference>
<sequence>MKTRAQIELALGRDHDLYDVIVAGGGPAGIGAALAAATNGAKTLLLEDRAFFGGVAAVSGWMPMNRLRLGGGSRGGVLELFVSKLESLGPDACREGKTSWVDGDGLHVHPDYLRLAVMELMEDTGCHYLLHSPVTGVEMDGKCLSAVVCDGKYGRRAYRAKVFVDATGDGDVAYHAGVPMHKGRESDGVFMPTTVGFVLANVDEDRLFAALDDMGYDAYTGKIKDAAKDGYATSIFYSFDKSTVPGVVSVNNAGQKDIGIIDASNLEHVNISQRTGLQVAIDFVKIVREKKMPGLENCSLIRTGAEIGIRETRRIEGEYILTLEDAQQGREFEDIVARRYGTIDPGGLKEDKNYHGSIQNGHAYPYRCMLPKQVDGLLAAGRCASLTHLGLTVCKSMGNMMEIGQAAGTASALCAKNNILPRNIDVSLIQKRLREMNVNL</sequence>
<dbReference type="Gene3D" id="3.50.50.60">
    <property type="entry name" value="FAD/NAD(P)-binding domain"/>
    <property type="match status" value="1"/>
</dbReference>
<dbReference type="PRINTS" id="PR00411">
    <property type="entry name" value="PNDRDTASEI"/>
</dbReference>
<dbReference type="GO" id="GO:0016491">
    <property type="term" value="F:oxidoreductase activity"/>
    <property type="evidence" value="ECO:0007669"/>
    <property type="project" value="UniProtKB-KW"/>
</dbReference>
<evidence type="ECO:0000313" key="6">
    <source>
        <dbReference type="EMBL" id="CCO21016.1"/>
    </source>
</evidence>
<evidence type="ECO:0000256" key="5">
    <source>
        <dbReference type="ARBA" id="ARBA00023014"/>
    </source>
</evidence>
<keyword evidence="3" id="KW-0560">Oxidoreductase</keyword>
<keyword evidence="4" id="KW-0408">Iron</keyword>
<dbReference type="PANTHER" id="PTHR43498:SF1">
    <property type="entry name" value="COB--COM HETERODISULFIDE REDUCTASE IRON-SULFUR SUBUNIT A"/>
    <property type="match status" value="1"/>
</dbReference>
<dbReference type="InterPro" id="IPR039650">
    <property type="entry name" value="HdrA-like"/>
</dbReference>
<protein>
    <recommendedName>
        <fullName evidence="7">FAD-dependent oxidoreductase</fullName>
    </recommendedName>
</protein>
<evidence type="ECO:0000256" key="1">
    <source>
        <dbReference type="ARBA" id="ARBA00022485"/>
    </source>
</evidence>
<keyword evidence="1" id="KW-0004">4Fe-4S</keyword>
<proteinExistence type="predicted"/>
<dbReference type="PANTHER" id="PTHR43498">
    <property type="entry name" value="FERREDOXIN:COB-COM HETERODISULFIDE REDUCTASE SUBUNIT A"/>
    <property type="match status" value="1"/>
</dbReference>
<evidence type="ECO:0008006" key="7">
    <source>
        <dbReference type="Google" id="ProtNLM"/>
    </source>
</evidence>
<evidence type="ECO:0000256" key="2">
    <source>
        <dbReference type="ARBA" id="ARBA00022723"/>
    </source>
</evidence>
<dbReference type="GO" id="GO:0046872">
    <property type="term" value="F:metal ion binding"/>
    <property type="evidence" value="ECO:0007669"/>
    <property type="project" value="UniProtKB-KW"/>
</dbReference>
<dbReference type="Pfam" id="PF12831">
    <property type="entry name" value="FAD_oxidored"/>
    <property type="match status" value="1"/>
</dbReference>
<reference evidence="6" key="2">
    <citation type="journal article" date="2013" name="Biotechnol. Biofuels">
        <title>Mining for hemicellulases in the fungus-growing termite Pseudacanthotermes militaris using functional metagenomics.</title>
        <authorList>
            <person name="Bastien G."/>
            <person name="Arnal G."/>
            <person name="Bozonnet S."/>
            <person name="Laguerre S."/>
            <person name="Ferreira F."/>
            <person name="Faure R."/>
            <person name="Henrissat B."/>
            <person name="Lefevre F."/>
            <person name="Robe P."/>
            <person name="Bouchez O."/>
            <person name="Noirot C."/>
            <person name="Dumon C."/>
            <person name="O'Donohue M."/>
        </authorList>
    </citation>
    <scope>NUCLEOTIDE SEQUENCE</scope>
</reference>
<dbReference type="EMBL" id="HF548279">
    <property type="protein sequence ID" value="CCO21016.1"/>
    <property type="molecule type" value="Genomic_DNA"/>
</dbReference>
<keyword evidence="2" id="KW-0479">Metal-binding</keyword>
<keyword evidence="5" id="KW-0411">Iron-sulfur</keyword>
<evidence type="ECO:0000256" key="3">
    <source>
        <dbReference type="ARBA" id="ARBA00023002"/>
    </source>
</evidence>
<organism evidence="6">
    <name type="scientific">termite gut metagenome</name>
    <dbReference type="NCBI Taxonomy" id="433724"/>
    <lineage>
        <taxon>unclassified sequences</taxon>
        <taxon>metagenomes</taxon>
        <taxon>organismal metagenomes</taxon>
    </lineage>
</organism>
<dbReference type="GO" id="GO:0051539">
    <property type="term" value="F:4 iron, 4 sulfur cluster binding"/>
    <property type="evidence" value="ECO:0007669"/>
    <property type="project" value="UniProtKB-KW"/>
</dbReference>
<gene>
    <name evidence="6" type="ORF">BN138_204</name>
</gene>
<dbReference type="AlphaFoldDB" id="S0DG78"/>
<name>S0DG78_9ZZZZ</name>
<reference evidence="6" key="1">
    <citation type="submission" date="2012-10" db="EMBL/GenBank/DDBJ databases">
        <authorList>
            <person name="Sandrine L."/>
        </authorList>
    </citation>
    <scope>NUCLEOTIDE SEQUENCE</scope>
</reference>
<evidence type="ECO:0000256" key="4">
    <source>
        <dbReference type="ARBA" id="ARBA00023004"/>
    </source>
</evidence>